<reference evidence="1" key="2">
    <citation type="journal article" date="2021" name="PeerJ">
        <title>Extensive microbial diversity within the chicken gut microbiome revealed by metagenomics and culture.</title>
        <authorList>
            <person name="Gilroy R."/>
            <person name="Ravi A."/>
            <person name="Getino M."/>
            <person name="Pursley I."/>
            <person name="Horton D.L."/>
            <person name="Alikhan N.F."/>
            <person name="Baker D."/>
            <person name="Gharbi K."/>
            <person name="Hall N."/>
            <person name="Watson M."/>
            <person name="Adriaenssens E.M."/>
            <person name="Foster-Nyarko E."/>
            <person name="Jarju S."/>
            <person name="Secka A."/>
            <person name="Antonio M."/>
            <person name="Oren A."/>
            <person name="Chaudhuri R.R."/>
            <person name="La Ragione R."/>
            <person name="Hildebrand F."/>
            <person name="Pallen M.J."/>
        </authorList>
    </citation>
    <scope>NUCLEOTIDE SEQUENCE</scope>
    <source>
        <strain evidence="1">ChiHecec2B26-709</strain>
    </source>
</reference>
<sequence>MDFKIQLPADFSPEARAERARNNFLNGYNCCQAVLLAFSDLLDGQASPELLAVIGSGFGGGMARLREVCGSFSGAVVMSGFMSPADDPSVKSARTANYALVQKMAAEFKELNGGSIVCGELLRLRKRAEVENPEPSDRTPEYYSKRPCPQIIYNSALVVARNLLELAGTRSGDSEA</sequence>
<organism evidence="1 2">
    <name type="scientific">Candidatus Cryptobacteroides merdipullorum</name>
    <dbReference type="NCBI Taxonomy" id="2840771"/>
    <lineage>
        <taxon>Bacteria</taxon>
        <taxon>Pseudomonadati</taxon>
        <taxon>Bacteroidota</taxon>
        <taxon>Bacteroidia</taxon>
        <taxon>Bacteroidales</taxon>
        <taxon>Candidatus Cryptobacteroides</taxon>
    </lineage>
</organism>
<dbReference type="NCBIfam" id="TIGR01909">
    <property type="entry name" value="C_GCAxxG_C_C"/>
    <property type="match status" value="1"/>
</dbReference>
<dbReference type="InterPro" id="IPR010181">
    <property type="entry name" value="CGCAxxGCC_motif"/>
</dbReference>
<protein>
    <submittedName>
        <fullName evidence="1">C_GCAxxG_C_C family protein</fullName>
    </submittedName>
</protein>
<evidence type="ECO:0000313" key="1">
    <source>
        <dbReference type="EMBL" id="HIT47197.1"/>
    </source>
</evidence>
<name>A0A9D1KHQ3_9BACT</name>
<dbReference type="AlphaFoldDB" id="A0A9D1KHQ3"/>
<dbReference type="Pfam" id="PF09719">
    <property type="entry name" value="C_GCAxxG_C_C"/>
    <property type="match status" value="1"/>
</dbReference>
<gene>
    <name evidence="1" type="ORF">IAC35_05000</name>
</gene>
<proteinExistence type="predicted"/>
<dbReference type="EMBL" id="DVLC01000094">
    <property type="protein sequence ID" value="HIT47197.1"/>
    <property type="molecule type" value="Genomic_DNA"/>
</dbReference>
<reference evidence="1" key="1">
    <citation type="submission" date="2020-10" db="EMBL/GenBank/DDBJ databases">
        <authorList>
            <person name="Gilroy R."/>
        </authorList>
    </citation>
    <scope>NUCLEOTIDE SEQUENCE</scope>
    <source>
        <strain evidence="1">ChiHecec2B26-709</strain>
    </source>
</reference>
<accession>A0A9D1KHQ3</accession>
<dbReference type="Proteomes" id="UP000886881">
    <property type="component" value="Unassembled WGS sequence"/>
</dbReference>
<evidence type="ECO:0000313" key="2">
    <source>
        <dbReference type="Proteomes" id="UP000886881"/>
    </source>
</evidence>
<comment type="caution">
    <text evidence="1">The sequence shown here is derived from an EMBL/GenBank/DDBJ whole genome shotgun (WGS) entry which is preliminary data.</text>
</comment>